<dbReference type="AlphaFoldDB" id="A0A3R8JKW2"/>
<protein>
    <submittedName>
        <fullName evidence="1">Uncharacterized protein</fullName>
    </submittedName>
</protein>
<organism evidence="1 2">
    <name type="scientific">Schaedlerella arabinosiphila</name>
    <dbReference type="NCBI Taxonomy" id="2044587"/>
    <lineage>
        <taxon>Bacteria</taxon>
        <taxon>Bacillati</taxon>
        <taxon>Bacillota</taxon>
        <taxon>Clostridia</taxon>
        <taxon>Lachnospirales</taxon>
        <taxon>Lachnospiraceae</taxon>
        <taxon>Schaedlerella</taxon>
    </lineage>
</organism>
<keyword evidence="2" id="KW-1185">Reference proteome</keyword>
<evidence type="ECO:0000313" key="1">
    <source>
        <dbReference type="EMBL" id="RRK31249.1"/>
    </source>
</evidence>
<evidence type="ECO:0000313" key="2">
    <source>
        <dbReference type="Proteomes" id="UP000274920"/>
    </source>
</evidence>
<name>A0A3R8JKW2_9FIRM</name>
<accession>A0A3R8JKW2</accession>
<dbReference type="EMBL" id="RHJS01000002">
    <property type="protein sequence ID" value="RRK31249.1"/>
    <property type="molecule type" value="Genomic_DNA"/>
</dbReference>
<gene>
    <name evidence="1" type="ORF">EBB54_07655</name>
</gene>
<reference evidence="1" key="1">
    <citation type="submission" date="2018-10" db="EMBL/GenBank/DDBJ databases">
        <title>Schaedlerella arabinophila gen. nov. sp. nov., isolated from the mouse intestinal tract and comparative analysis with the genome of the closely related altered Schaedler flora strain ASF502.</title>
        <authorList>
            <person name="Miyake S."/>
            <person name="Soh M."/>
            <person name="Seedorf H."/>
        </authorList>
    </citation>
    <scope>NUCLEOTIDE SEQUENCE [LARGE SCALE GENOMIC DNA]</scope>
    <source>
        <strain evidence="1">DSM 106076</strain>
    </source>
</reference>
<sequence>MFHFHLPDNLGTSPHAKHIICLSKSNFCQMLTRLLDYISTRCAVLAQTSFLSGIEKIRLSEVRKTDLCFIS</sequence>
<proteinExistence type="predicted"/>
<dbReference type="Proteomes" id="UP000274920">
    <property type="component" value="Unassembled WGS sequence"/>
</dbReference>
<comment type="caution">
    <text evidence="1">The sequence shown here is derived from an EMBL/GenBank/DDBJ whole genome shotgun (WGS) entry which is preliminary data.</text>
</comment>